<keyword evidence="8 12" id="KW-0503">Monooxygenase</keyword>
<proteinExistence type="inferred from homology"/>
<comment type="cofactor">
    <cofactor evidence="1">
        <name>FMN</name>
        <dbReference type="ChEBI" id="CHEBI:58210"/>
    </cofactor>
</comment>
<comment type="caution">
    <text evidence="12">The sequence shown here is derived from an EMBL/GenBank/DDBJ whole genome shotgun (WGS) entry which is preliminary data.</text>
</comment>
<evidence type="ECO:0000256" key="2">
    <source>
        <dbReference type="ARBA" id="ARBA00009881"/>
    </source>
</evidence>
<dbReference type="Gene3D" id="3.20.20.70">
    <property type="entry name" value="Aldolase class I"/>
    <property type="match status" value="1"/>
</dbReference>
<evidence type="ECO:0000256" key="8">
    <source>
        <dbReference type="ARBA" id="ARBA00023033"/>
    </source>
</evidence>
<sequence>MNTACARAEQFCRRFGLRAPILLAPMAGACPPQLSVAVAEAGGMGACGVLLMQPDDIAAWVAQFRAHSQGAFQLNLWIPDPAPARDAGHEAALRAFLGQWGPPVPAEAADGRPPDFAAQCAAMLDARPNVVSSIMGVYPPEFVRELKARGIAWFAVATTVAEARQAEAAGADAIVAQGAEAGGHRGSFDAGSALRQQAGLFALLPAVVDAVRVPVVAAGGIADARGVAAALTLGASAVLVGTGFLRSDESSIHRAWADALARTAPEDTVVSRVFSGRAGRCIVNDYVRAAAADTAPAPAPYPVQRGLTAAMRKAAAQQGNLQHMQAWAGQSAALAQARPAGEIVHTLWQGARALLD</sequence>
<dbReference type="GO" id="GO:0018580">
    <property type="term" value="F:nitronate monooxygenase activity"/>
    <property type="evidence" value="ECO:0007669"/>
    <property type="project" value="InterPro"/>
</dbReference>
<protein>
    <recommendedName>
        <fullName evidence="11">Nitronate monooxygenase</fullName>
    </recommendedName>
    <alternativeName>
        <fullName evidence="9">Propionate 3-nitronate monooxygenase</fullName>
    </alternativeName>
</protein>
<dbReference type="InterPro" id="IPR004136">
    <property type="entry name" value="NMO"/>
</dbReference>
<dbReference type="OrthoDB" id="9778912at2"/>
<dbReference type="PROSITE" id="PS51257">
    <property type="entry name" value="PROKAR_LIPOPROTEIN"/>
    <property type="match status" value="1"/>
</dbReference>
<dbReference type="PANTHER" id="PTHR42747:SF3">
    <property type="entry name" value="NITRONATE MONOOXYGENASE-RELATED"/>
    <property type="match status" value="1"/>
</dbReference>
<accession>A0A225M1X2</accession>
<dbReference type="InterPro" id="IPR013785">
    <property type="entry name" value="Aldolase_TIM"/>
</dbReference>
<evidence type="ECO:0000313" key="12">
    <source>
        <dbReference type="EMBL" id="OWT54233.1"/>
    </source>
</evidence>
<evidence type="ECO:0000313" key="13">
    <source>
        <dbReference type="Proteomes" id="UP000214603"/>
    </source>
</evidence>
<dbReference type="SUPFAM" id="SSF51412">
    <property type="entry name" value="Inosine monophosphate dehydrogenase (IMPDH)"/>
    <property type="match status" value="1"/>
</dbReference>
<reference evidence="13" key="1">
    <citation type="submission" date="2017-06" db="EMBL/GenBank/DDBJ databases">
        <title>Herbaspirillum phytohormonus sp. nov., isolated from the root nodule of Robinia pseudoacacia in lead-zinc mine.</title>
        <authorList>
            <person name="Fan M."/>
            <person name="Lin Y."/>
        </authorList>
    </citation>
    <scope>NUCLEOTIDE SEQUENCE [LARGE SCALE GENOMIC DNA]</scope>
    <source>
        <strain evidence="13">SC-089</strain>
    </source>
</reference>
<dbReference type="CDD" id="cd04730">
    <property type="entry name" value="NPD_like"/>
    <property type="match status" value="1"/>
</dbReference>
<keyword evidence="4" id="KW-0285">Flavoprotein</keyword>
<dbReference type="FunFam" id="3.20.20.70:FF:000154">
    <property type="entry name" value="Probable nitronate monooxygenase"/>
    <property type="match status" value="1"/>
</dbReference>
<name>A0A225M1X2_9BURK</name>
<dbReference type="RefSeq" id="WP_088605771.1">
    <property type="nucleotide sequence ID" value="NZ_NJIH01000016.1"/>
</dbReference>
<keyword evidence="6" id="KW-0547">Nucleotide-binding</keyword>
<keyword evidence="3" id="KW-0216">Detoxification</keyword>
<evidence type="ECO:0000256" key="1">
    <source>
        <dbReference type="ARBA" id="ARBA00001917"/>
    </source>
</evidence>
<gene>
    <name evidence="12" type="ORF">CEY11_23005</name>
</gene>
<dbReference type="GO" id="GO:0000166">
    <property type="term" value="F:nucleotide binding"/>
    <property type="evidence" value="ECO:0007669"/>
    <property type="project" value="UniProtKB-KW"/>
</dbReference>
<evidence type="ECO:0000256" key="10">
    <source>
        <dbReference type="ARBA" id="ARBA00049401"/>
    </source>
</evidence>
<evidence type="ECO:0000256" key="7">
    <source>
        <dbReference type="ARBA" id="ARBA00023002"/>
    </source>
</evidence>
<evidence type="ECO:0000256" key="9">
    <source>
        <dbReference type="ARBA" id="ARBA00031155"/>
    </source>
</evidence>
<comment type="similarity">
    <text evidence="2">Belongs to the nitronate monooxygenase family. NMO class I subfamily.</text>
</comment>
<keyword evidence="13" id="KW-1185">Reference proteome</keyword>
<dbReference type="Pfam" id="PF03060">
    <property type="entry name" value="NMO"/>
    <property type="match status" value="1"/>
</dbReference>
<dbReference type="EMBL" id="NJIH01000016">
    <property type="protein sequence ID" value="OWT54233.1"/>
    <property type="molecule type" value="Genomic_DNA"/>
</dbReference>
<organism evidence="12 13">
    <name type="scientific">Candidimonas nitroreducens</name>
    <dbReference type="NCBI Taxonomy" id="683354"/>
    <lineage>
        <taxon>Bacteria</taxon>
        <taxon>Pseudomonadati</taxon>
        <taxon>Pseudomonadota</taxon>
        <taxon>Betaproteobacteria</taxon>
        <taxon>Burkholderiales</taxon>
        <taxon>Alcaligenaceae</taxon>
        <taxon>Candidimonas</taxon>
    </lineage>
</organism>
<dbReference type="PANTHER" id="PTHR42747">
    <property type="entry name" value="NITRONATE MONOOXYGENASE-RELATED"/>
    <property type="match status" value="1"/>
</dbReference>
<keyword evidence="7" id="KW-0560">Oxidoreductase</keyword>
<dbReference type="GO" id="GO:0009636">
    <property type="term" value="P:response to toxic substance"/>
    <property type="evidence" value="ECO:0007669"/>
    <property type="project" value="UniProtKB-KW"/>
</dbReference>
<keyword evidence="5" id="KW-0288">FMN</keyword>
<evidence type="ECO:0000256" key="3">
    <source>
        <dbReference type="ARBA" id="ARBA00022575"/>
    </source>
</evidence>
<evidence type="ECO:0000256" key="11">
    <source>
        <dbReference type="ARBA" id="ARBA00067136"/>
    </source>
</evidence>
<comment type="catalytic activity">
    <reaction evidence="10">
        <text>3 propionate 3-nitronate + 3 O2 + H2O = 3 3-oxopropanoate + 2 nitrate + nitrite + H2O2 + 3 H(+)</text>
        <dbReference type="Rhea" id="RHEA:57332"/>
        <dbReference type="ChEBI" id="CHEBI:15377"/>
        <dbReference type="ChEBI" id="CHEBI:15378"/>
        <dbReference type="ChEBI" id="CHEBI:15379"/>
        <dbReference type="ChEBI" id="CHEBI:16240"/>
        <dbReference type="ChEBI" id="CHEBI:16301"/>
        <dbReference type="ChEBI" id="CHEBI:17632"/>
        <dbReference type="ChEBI" id="CHEBI:33190"/>
        <dbReference type="ChEBI" id="CHEBI:136067"/>
    </reaction>
</comment>
<evidence type="ECO:0000256" key="5">
    <source>
        <dbReference type="ARBA" id="ARBA00022643"/>
    </source>
</evidence>
<dbReference type="Proteomes" id="UP000214603">
    <property type="component" value="Unassembled WGS sequence"/>
</dbReference>
<evidence type="ECO:0000256" key="4">
    <source>
        <dbReference type="ARBA" id="ARBA00022630"/>
    </source>
</evidence>
<dbReference type="AlphaFoldDB" id="A0A225M1X2"/>
<evidence type="ECO:0000256" key="6">
    <source>
        <dbReference type="ARBA" id="ARBA00022741"/>
    </source>
</evidence>